<protein>
    <recommendedName>
        <fullName evidence="7">C2H2-type domain-containing protein</fullName>
    </recommendedName>
</protein>
<sequence length="289" mass="32262">MPIENTCFSCSKSFETVAGLRSHCRAKRHAAPFACDDCNRTFASSVALESHMNSPRHVDAYFSSADESSDDSEESDDSEDEPYCDSCNRFFKDTFSLNQHLAFSEKHHWCFECSRDFSSETSLGQHQESLAHRGRDFKCPFCDSMFKSPSGIALHIESGCHKVTRHQVTAAVHKMKVVPNISIKRIGGSSAASNTVRTFIASEASWNGTSYACFLCNKKCKTLAGLNSHLNSAAHDEEEFRCPKCKAEFKLISGFVQHLESRSCGLAKNEQVESYFNDLSGQFSRLLKL</sequence>
<keyword evidence="4" id="KW-0862">Zinc</keyword>
<feature type="region of interest" description="Disordered" evidence="6">
    <location>
        <begin position="63"/>
        <end position="82"/>
    </location>
</feature>
<feature type="compositionally biased region" description="Acidic residues" evidence="6">
    <location>
        <begin position="67"/>
        <end position="82"/>
    </location>
</feature>
<keyword evidence="1" id="KW-0479">Metal-binding</keyword>
<dbReference type="SUPFAM" id="SSF57667">
    <property type="entry name" value="beta-beta-alpha zinc fingers"/>
    <property type="match status" value="2"/>
</dbReference>
<feature type="domain" description="C2H2-type" evidence="7">
    <location>
        <begin position="108"/>
        <end position="137"/>
    </location>
</feature>
<dbReference type="PANTHER" id="PTHR24379:SF121">
    <property type="entry name" value="C2H2-TYPE DOMAIN-CONTAINING PROTEIN"/>
    <property type="match status" value="1"/>
</dbReference>
<dbReference type="GO" id="GO:0008270">
    <property type="term" value="F:zinc ion binding"/>
    <property type="evidence" value="ECO:0007669"/>
    <property type="project" value="UniProtKB-KW"/>
</dbReference>
<dbReference type="InterPro" id="IPR013087">
    <property type="entry name" value="Znf_C2H2_type"/>
</dbReference>
<dbReference type="PANTHER" id="PTHR24379">
    <property type="entry name" value="KRAB AND ZINC FINGER DOMAIN-CONTAINING"/>
    <property type="match status" value="1"/>
</dbReference>
<evidence type="ECO:0000256" key="3">
    <source>
        <dbReference type="ARBA" id="ARBA00022771"/>
    </source>
</evidence>
<keyword evidence="3 5" id="KW-0863">Zinc-finger</keyword>
<dbReference type="PROSITE" id="PS50157">
    <property type="entry name" value="ZINC_FINGER_C2H2_2"/>
    <property type="match status" value="3"/>
</dbReference>
<dbReference type="SMART" id="SM00355">
    <property type="entry name" value="ZnF_C2H2"/>
    <property type="match status" value="7"/>
</dbReference>
<proteinExistence type="predicted"/>
<gene>
    <name evidence="8" type="ORF">CVT25_015558</name>
</gene>
<feature type="domain" description="C2H2-type" evidence="7">
    <location>
        <begin position="33"/>
        <end position="57"/>
    </location>
</feature>
<dbReference type="InterPro" id="IPR036236">
    <property type="entry name" value="Znf_C2H2_sf"/>
</dbReference>
<dbReference type="EMBL" id="NHYD01003429">
    <property type="protein sequence ID" value="PPQ78002.1"/>
    <property type="molecule type" value="Genomic_DNA"/>
</dbReference>
<reference evidence="8 9" key="1">
    <citation type="journal article" date="2018" name="Evol. Lett.">
        <title>Horizontal gene cluster transfer increased hallucinogenic mushroom diversity.</title>
        <authorList>
            <person name="Reynolds H.T."/>
            <person name="Vijayakumar V."/>
            <person name="Gluck-Thaler E."/>
            <person name="Korotkin H.B."/>
            <person name="Matheny P.B."/>
            <person name="Slot J.C."/>
        </authorList>
    </citation>
    <scope>NUCLEOTIDE SEQUENCE [LARGE SCALE GENOMIC DNA]</scope>
    <source>
        <strain evidence="8 9">2631</strain>
    </source>
</reference>
<comment type="caution">
    <text evidence="8">The sequence shown here is derived from an EMBL/GenBank/DDBJ whole genome shotgun (WGS) entry which is preliminary data.</text>
</comment>
<evidence type="ECO:0000313" key="9">
    <source>
        <dbReference type="Proteomes" id="UP000283269"/>
    </source>
</evidence>
<dbReference type="AlphaFoldDB" id="A0A409WHL5"/>
<dbReference type="STRING" id="93625.A0A409WHL5"/>
<evidence type="ECO:0000313" key="8">
    <source>
        <dbReference type="EMBL" id="PPQ78002.1"/>
    </source>
</evidence>
<evidence type="ECO:0000256" key="2">
    <source>
        <dbReference type="ARBA" id="ARBA00022737"/>
    </source>
</evidence>
<evidence type="ECO:0000256" key="5">
    <source>
        <dbReference type="PROSITE-ProRule" id="PRU00042"/>
    </source>
</evidence>
<accession>A0A409WHL5</accession>
<evidence type="ECO:0000259" key="7">
    <source>
        <dbReference type="PROSITE" id="PS50157"/>
    </source>
</evidence>
<evidence type="ECO:0000256" key="1">
    <source>
        <dbReference type="ARBA" id="ARBA00022723"/>
    </source>
</evidence>
<organism evidence="8 9">
    <name type="scientific">Psilocybe cyanescens</name>
    <dbReference type="NCBI Taxonomy" id="93625"/>
    <lineage>
        <taxon>Eukaryota</taxon>
        <taxon>Fungi</taxon>
        <taxon>Dikarya</taxon>
        <taxon>Basidiomycota</taxon>
        <taxon>Agaricomycotina</taxon>
        <taxon>Agaricomycetes</taxon>
        <taxon>Agaricomycetidae</taxon>
        <taxon>Agaricales</taxon>
        <taxon>Agaricineae</taxon>
        <taxon>Strophariaceae</taxon>
        <taxon>Psilocybe</taxon>
    </lineage>
</organism>
<dbReference type="InParanoid" id="A0A409WHL5"/>
<dbReference type="PROSITE" id="PS00028">
    <property type="entry name" value="ZINC_FINGER_C2H2_1"/>
    <property type="match status" value="4"/>
</dbReference>
<dbReference type="InterPro" id="IPR003604">
    <property type="entry name" value="Matrin/U1-like-C_Znf_C2H2"/>
</dbReference>
<keyword evidence="2" id="KW-0677">Repeat</keyword>
<dbReference type="SMART" id="SM00451">
    <property type="entry name" value="ZnF_U1"/>
    <property type="match status" value="3"/>
</dbReference>
<name>A0A409WHL5_PSICY</name>
<keyword evidence="9" id="KW-1185">Reference proteome</keyword>
<evidence type="ECO:0000256" key="4">
    <source>
        <dbReference type="ARBA" id="ARBA00022833"/>
    </source>
</evidence>
<dbReference type="OrthoDB" id="6077919at2759"/>
<evidence type="ECO:0000256" key="6">
    <source>
        <dbReference type="SAM" id="MobiDB-lite"/>
    </source>
</evidence>
<dbReference type="GO" id="GO:0003676">
    <property type="term" value="F:nucleic acid binding"/>
    <property type="evidence" value="ECO:0007669"/>
    <property type="project" value="InterPro"/>
</dbReference>
<dbReference type="Pfam" id="PF12874">
    <property type="entry name" value="zf-met"/>
    <property type="match status" value="3"/>
</dbReference>
<feature type="domain" description="C2H2-type" evidence="7">
    <location>
        <begin position="5"/>
        <end position="34"/>
    </location>
</feature>
<dbReference type="Proteomes" id="UP000283269">
    <property type="component" value="Unassembled WGS sequence"/>
</dbReference>
<dbReference type="Gene3D" id="3.30.160.60">
    <property type="entry name" value="Classic Zinc Finger"/>
    <property type="match status" value="3"/>
</dbReference>